<accession>A0A643CEK4</accession>
<keyword evidence="5" id="KW-0479">Metal-binding</keyword>
<evidence type="ECO:0000256" key="1">
    <source>
        <dbReference type="ARBA" id="ARBA00004286"/>
    </source>
</evidence>
<evidence type="ECO:0000256" key="9">
    <source>
        <dbReference type="ARBA" id="ARBA00023054"/>
    </source>
</evidence>
<comment type="subcellular location">
    <subcellularLocation>
        <location evidence="1">Chromosome</location>
    </subcellularLocation>
</comment>
<protein>
    <recommendedName>
        <fullName evidence="3">UV-stimulated scaffold protein A</fullName>
    </recommendedName>
</protein>
<evidence type="ECO:0000256" key="10">
    <source>
        <dbReference type="ARBA" id="ARBA00023204"/>
    </source>
</evidence>
<dbReference type="GO" id="GO:0008270">
    <property type="term" value="F:zinc ion binding"/>
    <property type="evidence" value="ECO:0007669"/>
    <property type="project" value="UniProtKB-KW"/>
</dbReference>
<evidence type="ECO:0000256" key="7">
    <source>
        <dbReference type="ARBA" id="ARBA00022771"/>
    </source>
</evidence>
<comment type="similarity">
    <text evidence="2">Belongs to the UVSSA family.</text>
</comment>
<feature type="domain" description="UV-stimulated scaffold protein A C-terminal" evidence="12">
    <location>
        <begin position="452"/>
        <end position="488"/>
    </location>
</feature>
<evidence type="ECO:0000256" key="2">
    <source>
        <dbReference type="ARBA" id="ARBA00009240"/>
    </source>
</evidence>
<keyword evidence="10" id="KW-0234">DNA repair</keyword>
<gene>
    <name evidence="13" type="ORF">E2I00_008825</name>
</gene>
<dbReference type="PANTHER" id="PTHR28670">
    <property type="entry name" value="UV-STIMULATED SCAFFOLD PROTEIN A"/>
    <property type="match status" value="1"/>
</dbReference>
<proteinExistence type="inferred from homology"/>
<reference evidence="13 14" key="1">
    <citation type="journal article" date="2019" name="PLoS ONE">
        <title>Genomic analyses reveal an absence of contemporary introgressive admixture between fin whales and blue whales, despite known hybrids.</title>
        <authorList>
            <person name="Westbury M.V."/>
            <person name="Petersen B."/>
            <person name="Lorenzen E.D."/>
        </authorList>
    </citation>
    <scope>NUCLEOTIDE SEQUENCE [LARGE SCALE GENOMIC DNA]</scope>
    <source>
        <strain evidence="13">FinWhale-01</strain>
    </source>
</reference>
<evidence type="ECO:0000256" key="8">
    <source>
        <dbReference type="ARBA" id="ARBA00022833"/>
    </source>
</evidence>
<dbReference type="InterPro" id="IPR049408">
    <property type="entry name" value="UVSSA_N_a-solenoid_rpt"/>
</dbReference>
<dbReference type="PANTHER" id="PTHR28670:SF1">
    <property type="entry name" value="UV-STIMULATED SCAFFOLD PROTEIN A"/>
    <property type="match status" value="1"/>
</dbReference>
<evidence type="ECO:0000256" key="3">
    <source>
        <dbReference type="ARBA" id="ARBA00022111"/>
    </source>
</evidence>
<keyword evidence="9" id="KW-0175">Coiled coil</keyword>
<dbReference type="OrthoDB" id="5594015at2759"/>
<keyword evidence="7" id="KW-0863">Zinc-finger</keyword>
<comment type="caution">
    <text evidence="13">The sequence shown here is derived from an EMBL/GenBank/DDBJ whole genome shotgun (WGS) entry which is preliminary data.</text>
</comment>
<evidence type="ECO:0000256" key="11">
    <source>
        <dbReference type="SAM" id="MobiDB-lite"/>
    </source>
</evidence>
<dbReference type="Proteomes" id="UP000437017">
    <property type="component" value="Unassembled WGS sequence"/>
</dbReference>
<dbReference type="EMBL" id="SGJD01001799">
    <property type="protein sequence ID" value="KAB0398235.1"/>
    <property type="molecule type" value="Genomic_DNA"/>
</dbReference>
<dbReference type="GO" id="GO:0006283">
    <property type="term" value="P:transcription-coupled nucleotide-excision repair"/>
    <property type="evidence" value="ECO:0007669"/>
    <property type="project" value="TreeGrafter"/>
</dbReference>
<keyword evidence="4" id="KW-0158">Chromosome</keyword>
<dbReference type="Pfam" id="PF20867">
    <property type="entry name" value="UVSSA_N"/>
    <property type="match status" value="1"/>
</dbReference>
<feature type="region of interest" description="Disordered" evidence="11">
    <location>
        <begin position="1"/>
        <end position="21"/>
    </location>
</feature>
<dbReference type="GO" id="GO:0005694">
    <property type="term" value="C:chromosome"/>
    <property type="evidence" value="ECO:0007669"/>
    <property type="project" value="UniProtKB-SubCell"/>
</dbReference>
<evidence type="ECO:0000256" key="4">
    <source>
        <dbReference type="ARBA" id="ARBA00022454"/>
    </source>
</evidence>
<evidence type="ECO:0000259" key="12">
    <source>
        <dbReference type="Pfam" id="PF09740"/>
    </source>
</evidence>
<evidence type="ECO:0000313" key="14">
    <source>
        <dbReference type="Proteomes" id="UP000437017"/>
    </source>
</evidence>
<dbReference type="Pfam" id="PF09740">
    <property type="entry name" value="DUF2043"/>
    <property type="match status" value="1"/>
</dbReference>
<dbReference type="AlphaFoldDB" id="A0A643CEK4"/>
<organism evidence="13 14">
    <name type="scientific">Balaenoptera physalus</name>
    <name type="common">Fin whale</name>
    <name type="synonym">Balaena physalus</name>
    <dbReference type="NCBI Taxonomy" id="9770"/>
    <lineage>
        <taxon>Eukaryota</taxon>
        <taxon>Metazoa</taxon>
        <taxon>Chordata</taxon>
        <taxon>Craniata</taxon>
        <taxon>Vertebrata</taxon>
        <taxon>Euteleostomi</taxon>
        <taxon>Mammalia</taxon>
        <taxon>Eutheria</taxon>
        <taxon>Laurasiatheria</taxon>
        <taxon>Artiodactyla</taxon>
        <taxon>Whippomorpha</taxon>
        <taxon>Cetacea</taxon>
        <taxon>Mysticeti</taxon>
        <taxon>Balaenopteridae</taxon>
        <taxon>Balaenoptera</taxon>
    </lineage>
</organism>
<keyword evidence="14" id="KW-1185">Reference proteome</keyword>
<keyword evidence="6" id="KW-0227">DNA damage</keyword>
<keyword evidence="8" id="KW-0862">Zinc</keyword>
<name>A0A643CEK4_BALPH</name>
<dbReference type="InterPro" id="IPR049431">
    <property type="entry name" value="UVSSA_C"/>
</dbReference>
<feature type="region of interest" description="Disordered" evidence="11">
    <location>
        <begin position="255"/>
        <end position="283"/>
    </location>
</feature>
<dbReference type="InterPro" id="IPR018610">
    <property type="entry name" value="UVSSA"/>
</dbReference>
<dbReference type="GO" id="GO:0009411">
    <property type="term" value="P:response to UV"/>
    <property type="evidence" value="ECO:0007669"/>
    <property type="project" value="InterPro"/>
</dbReference>
<dbReference type="GO" id="GO:0000993">
    <property type="term" value="F:RNA polymerase II complex binding"/>
    <property type="evidence" value="ECO:0007669"/>
    <property type="project" value="TreeGrafter"/>
</dbReference>
<sequence>MDQKLSELVEELTTSGEPQVNPKKMKELKKICKYVAPDEDGCVPRSSEEQLGHTYHLLMAQLSQEHAEVRLSAFQVLDQLFARSHHFRMLVVSNFQEFLELTLGTDHERPLPPPREVAQKLRRAATRAVRGWNEKYGTAYKKLALGFHFLTHNKQVDFHDVDARTLAERKRAEEKQKRLDRIYKERSEQAVREMEEMSGEIRSCLMELESCFRLLVPFDLDLTPGAALPVMAEEGGRDEEQPCCSKTLAICARRPGAAGAEGPPSEDKDEDSDPEGFVRHHGLGSRGYTLEVELSAGTRCAHARPPWPRPRALPRARVSRAVGSGAAATGDRDEDEDDEDFVEVPEKEGYEACISEHLQPECGLKKDPATLASQARKRTGSSEEACDPTSAAAQLRWLQRHLPPALPPSPRVPLGPEEAEKLAAERARAPVVPFGVDLCYWGQEEPMAGKILNRQITFAGRFEPVQHRCRAPRPDGRLCERQDRLKDPELMRDVEAATGGADGQPAQDPCLSPARLQSAAQSPGRCLPDHVSLCFPCRAAVQRVVTAMNQMDRKKHEKFANQFNYALH</sequence>
<feature type="region of interest" description="Disordered" evidence="11">
    <location>
        <begin position="301"/>
        <end position="338"/>
    </location>
</feature>
<evidence type="ECO:0000313" key="13">
    <source>
        <dbReference type="EMBL" id="KAB0398235.1"/>
    </source>
</evidence>
<evidence type="ECO:0000256" key="5">
    <source>
        <dbReference type="ARBA" id="ARBA00022723"/>
    </source>
</evidence>
<evidence type="ECO:0000256" key="6">
    <source>
        <dbReference type="ARBA" id="ARBA00022763"/>
    </source>
</evidence>